<reference evidence="2" key="1">
    <citation type="submission" date="2016-10" db="EMBL/GenBank/DDBJ databases">
        <authorList>
            <person name="de Groot N.N."/>
        </authorList>
    </citation>
    <scope>NUCLEOTIDE SEQUENCE</scope>
</reference>
<evidence type="ECO:0000256" key="1">
    <source>
        <dbReference type="SAM" id="Phobius"/>
    </source>
</evidence>
<proteinExistence type="predicted"/>
<protein>
    <submittedName>
        <fullName evidence="2">Uncharacterized protein</fullName>
    </submittedName>
</protein>
<accession>A0A1W1DBM0</accession>
<keyword evidence="1" id="KW-1133">Transmembrane helix</keyword>
<name>A0A1W1DBM0_9ZZZZ</name>
<organism evidence="2">
    <name type="scientific">hydrothermal vent metagenome</name>
    <dbReference type="NCBI Taxonomy" id="652676"/>
    <lineage>
        <taxon>unclassified sequences</taxon>
        <taxon>metagenomes</taxon>
        <taxon>ecological metagenomes</taxon>
    </lineage>
</organism>
<sequence>MFSNKGFSPNCMVILAVEIIIVGQIYKKQHYPLITIKAQLLAIAFRV</sequence>
<dbReference type="AlphaFoldDB" id="A0A1W1DBM0"/>
<keyword evidence="1" id="KW-0472">Membrane</keyword>
<keyword evidence="1" id="KW-0812">Transmembrane</keyword>
<dbReference type="EMBL" id="FPHQ01000275">
    <property type="protein sequence ID" value="SFV78033.1"/>
    <property type="molecule type" value="Genomic_DNA"/>
</dbReference>
<evidence type="ECO:0000313" key="2">
    <source>
        <dbReference type="EMBL" id="SFV78033.1"/>
    </source>
</evidence>
<feature type="transmembrane region" description="Helical" evidence="1">
    <location>
        <begin position="6"/>
        <end position="26"/>
    </location>
</feature>
<gene>
    <name evidence="2" type="ORF">MNB_SUP05-10-445</name>
</gene>